<dbReference type="AlphaFoldDB" id="A0A397NN84"/>
<comment type="caution">
    <text evidence="1">The sequence shown here is derived from an EMBL/GenBank/DDBJ whole genome shotgun (WGS) entry which is preliminary data.</text>
</comment>
<name>A0A397NN84_ECTOL</name>
<organism evidence="1 2">
    <name type="scientific">Ectopseudomonas oleovorans</name>
    <name type="common">Pseudomonas oleovorans</name>
    <dbReference type="NCBI Taxonomy" id="301"/>
    <lineage>
        <taxon>Bacteria</taxon>
        <taxon>Pseudomonadati</taxon>
        <taxon>Pseudomonadota</taxon>
        <taxon>Gammaproteobacteria</taxon>
        <taxon>Pseudomonadales</taxon>
        <taxon>Pseudomonadaceae</taxon>
        <taxon>Ectopseudomonas</taxon>
    </lineage>
</organism>
<dbReference type="EMBL" id="QXDA01000001">
    <property type="protein sequence ID" value="RIA36175.1"/>
    <property type="molecule type" value="Genomic_DNA"/>
</dbReference>
<dbReference type="Proteomes" id="UP000265836">
    <property type="component" value="Unassembled WGS sequence"/>
</dbReference>
<reference evidence="1 2" key="1">
    <citation type="submission" date="2018-08" db="EMBL/GenBank/DDBJ databases">
        <title>Genome sequencing of rice bacterial endophytes.</title>
        <authorList>
            <person name="Venturi V."/>
        </authorList>
    </citation>
    <scope>NUCLEOTIDE SEQUENCE [LARGE SCALE GENOMIC DNA]</scope>
    <source>
        <strain evidence="1 2">E1205</strain>
    </source>
</reference>
<protein>
    <submittedName>
        <fullName evidence="1">Uncharacterized protein</fullName>
    </submittedName>
</protein>
<sequence length="109" mass="11632">MLADSGLGVSAKRIIEKHVAKIEEALSKYQAVGARGLEDALQSVIGEAVINESELKAMKETKEAGKFIEVIRKLKDAVISASNANQHADSLLGVAEKANKAIGFLQNLM</sequence>
<evidence type="ECO:0000313" key="2">
    <source>
        <dbReference type="Proteomes" id="UP000265836"/>
    </source>
</evidence>
<accession>A0A397NN84</accession>
<proteinExistence type="predicted"/>
<gene>
    <name evidence="1" type="ORF">DFO61_0637</name>
</gene>
<evidence type="ECO:0000313" key="1">
    <source>
        <dbReference type="EMBL" id="RIA36175.1"/>
    </source>
</evidence>